<evidence type="ECO:0000313" key="2">
    <source>
        <dbReference type="Proteomes" id="UP001577047"/>
    </source>
</evidence>
<dbReference type="Proteomes" id="UP001577047">
    <property type="component" value="Unassembled WGS sequence"/>
</dbReference>
<dbReference type="InterPro" id="IPR047324">
    <property type="entry name" value="LbH_gamma_CA-like"/>
</dbReference>
<organism evidence="1 2">
    <name type="scientific">Pseudomonas boreofloridensis</name>
    <dbReference type="NCBI Taxonomy" id="3064348"/>
    <lineage>
        <taxon>Bacteria</taxon>
        <taxon>Pseudomonadati</taxon>
        <taxon>Pseudomonadota</taxon>
        <taxon>Gammaproteobacteria</taxon>
        <taxon>Pseudomonadales</taxon>
        <taxon>Pseudomonadaceae</taxon>
        <taxon>Pseudomonas</taxon>
    </lineage>
</organism>
<reference evidence="1 2" key="1">
    <citation type="submission" date="2024-09" db="EMBL/GenBank/DDBJ databases">
        <authorList>
            <person name="Fullem K."/>
        </authorList>
    </citation>
    <scope>NUCLEOTIDE SEQUENCE [LARGE SCALE GENOMIC DNA]</scope>
    <source>
        <strain evidence="2">K1(2024)</strain>
    </source>
</reference>
<dbReference type="InterPro" id="IPR001451">
    <property type="entry name" value="Hexapep"/>
</dbReference>
<dbReference type="PANTHER" id="PTHR13061">
    <property type="entry name" value="DYNACTIN SUBUNIT P25"/>
    <property type="match status" value="1"/>
</dbReference>
<dbReference type="CDD" id="cd04645">
    <property type="entry name" value="LbH_gamma_CA_like"/>
    <property type="match status" value="1"/>
</dbReference>
<protein>
    <submittedName>
        <fullName evidence="1">Gamma carbonic anhydrase family protein</fullName>
    </submittedName>
</protein>
<dbReference type="Gene3D" id="2.160.10.10">
    <property type="entry name" value="Hexapeptide repeat proteins"/>
    <property type="match status" value="1"/>
</dbReference>
<dbReference type="RefSeq" id="WP_295484221.1">
    <property type="nucleotide sequence ID" value="NZ_JAUQOQ010000005.1"/>
</dbReference>
<dbReference type="PANTHER" id="PTHR13061:SF29">
    <property type="entry name" value="GAMMA CARBONIC ANHYDRASE-LIKE 1, MITOCHONDRIAL-RELATED"/>
    <property type="match status" value="1"/>
</dbReference>
<accession>A0ABV4Z610</accession>
<dbReference type="InterPro" id="IPR011004">
    <property type="entry name" value="Trimer_LpxA-like_sf"/>
</dbReference>
<comment type="caution">
    <text evidence="1">The sequence shown here is derived from an EMBL/GenBank/DDBJ whole genome shotgun (WGS) entry which is preliminary data.</text>
</comment>
<dbReference type="Pfam" id="PF00132">
    <property type="entry name" value="Hexapep"/>
    <property type="match status" value="1"/>
</dbReference>
<sequence>MKYRLGDLRVEAHPSSWAAPTATLIGKVRLQARASVWFGAVLRGDNELIDIGEDSNVQDGTVMHTDMGSPLTLGKGVTIGHNAMLHGCSVGDYSLIGINAVILNGARIGRHCIIGANALIPEGKEIPDGSLVMGSPGKVVRELTEQQKRMLEASAAHYVHNAERYGRELVLDED</sequence>
<dbReference type="SUPFAM" id="SSF51161">
    <property type="entry name" value="Trimeric LpxA-like enzymes"/>
    <property type="match status" value="1"/>
</dbReference>
<proteinExistence type="predicted"/>
<dbReference type="InterPro" id="IPR050484">
    <property type="entry name" value="Transf_Hexapept/Carb_Anhydrase"/>
</dbReference>
<evidence type="ECO:0000313" key="1">
    <source>
        <dbReference type="EMBL" id="MFB3800080.1"/>
    </source>
</evidence>
<name>A0ABV4Z610_9PSED</name>
<keyword evidence="2" id="KW-1185">Reference proteome</keyword>
<dbReference type="EMBL" id="JBHFXX010000004">
    <property type="protein sequence ID" value="MFB3800080.1"/>
    <property type="molecule type" value="Genomic_DNA"/>
</dbReference>
<gene>
    <name evidence="1" type="ORF">ACE1YR_06470</name>
</gene>